<gene>
    <name evidence="2" type="ORF">P171DRAFT_364203</name>
</gene>
<feature type="transmembrane region" description="Helical" evidence="1">
    <location>
        <begin position="141"/>
        <end position="162"/>
    </location>
</feature>
<keyword evidence="1" id="KW-0472">Membrane</keyword>
<evidence type="ECO:0000313" key="3">
    <source>
        <dbReference type="Proteomes" id="UP000799764"/>
    </source>
</evidence>
<evidence type="ECO:0000256" key="1">
    <source>
        <dbReference type="SAM" id="Phobius"/>
    </source>
</evidence>
<accession>A0A9P4PGM0</accession>
<dbReference type="OrthoDB" id="443402at2759"/>
<feature type="transmembrane region" description="Helical" evidence="1">
    <location>
        <begin position="174"/>
        <end position="195"/>
    </location>
</feature>
<keyword evidence="1" id="KW-0812">Transmembrane</keyword>
<reference evidence="2" key="1">
    <citation type="journal article" date="2020" name="Stud. Mycol.">
        <title>101 Dothideomycetes genomes: a test case for predicting lifestyles and emergence of pathogens.</title>
        <authorList>
            <person name="Haridas S."/>
            <person name="Albert R."/>
            <person name="Binder M."/>
            <person name="Bloem J."/>
            <person name="Labutti K."/>
            <person name="Salamov A."/>
            <person name="Andreopoulos B."/>
            <person name="Baker S."/>
            <person name="Barry K."/>
            <person name="Bills G."/>
            <person name="Bluhm B."/>
            <person name="Cannon C."/>
            <person name="Castanera R."/>
            <person name="Culley D."/>
            <person name="Daum C."/>
            <person name="Ezra D."/>
            <person name="Gonzalez J."/>
            <person name="Henrissat B."/>
            <person name="Kuo A."/>
            <person name="Liang C."/>
            <person name="Lipzen A."/>
            <person name="Lutzoni F."/>
            <person name="Magnuson J."/>
            <person name="Mondo S."/>
            <person name="Nolan M."/>
            <person name="Ohm R."/>
            <person name="Pangilinan J."/>
            <person name="Park H.-J."/>
            <person name="Ramirez L."/>
            <person name="Alfaro M."/>
            <person name="Sun H."/>
            <person name="Tritt A."/>
            <person name="Yoshinaga Y."/>
            <person name="Zwiers L.-H."/>
            <person name="Turgeon B."/>
            <person name="Goodwin S."/>
            <person name="Spatafora J."/>
            <person name="Crous P."/>
            <person name="Grigoriev I."/>
        </authorList>
    </citation>
    <scope>NUCLEOTIDE SEQUENCE</scope>
    <source>
        <strain evidence="2">CBS 690.94</strain>
    </source>
</reference>
<keyword evidence="1" id="KW-1133">Transmembrane helix</keyword>
<comment type="caution">
    <text evidence="2">The sequence shown here is derived from an EMBL/GenBank/DDBJ whole genome shotgun (WGS) entry which is preliminary data.</text>
</comment>
<dbReference type="AlphaFoldDB" id="A0A9P4PGM0"/>
<protein>
    <submittedName>
        <fullName evidence="2">Uncharacterized protein</fullName>
    </submittedName>
</protein>
<dbReference type="Proteomes" id="UP000799764">
    <property type="component" value="Unassembled WGS sequence"/>
</dbReference>
<organism evidence="2 3">
    <name type="scientific">Karstenula rhodostoma CBS 690.94</name>
    <dbReference type="NCBI Taxonomy" id="1392251"/>
    <lineage>
        <taxon>Eukaryota</taxon>
        <taxon>Fungi</taxon>
        <taxon>Dikarya</taxon>
        <taxon>Ascomycota</taxon>
        <taxon>Pezizomycotina</taxon>
        <taxon>Dothideomycetes</taxon>
        <taxon>Pleosporomycetidae</taxon>
        <taxon>Pleosporales</taxon>
        <taxon>Massarineae</taxon>
        <taxon>Didymosphaeriaceae</taxon>
        <taxon>Karstenula</taxon>
    </lineage>
</organism>
<keyword evidence="3" id="KW-1185">Reference proteome</keyword>
<dbReference type="EMBL" id="MU001504">
    <property type="protein sequence ID" value="KAF2442541.1"/>
    <property type="molecule type" value="Genomic_DNA"/>
</dbReference>
<evidence type="ECO:0000313" key="2">
    <source>
        <dbReference type="EMBL" id="KAF2442541.1"/>
    </source>
</evidence>
<name>A0A9P4PGM0_9PLEO</name>
<proteinExistence type="predicted"/>
<sequence>MNWHTTDSFFTQLRSDYLRLRGYATRCFSIWCYSHCDFYKASATSSYIRHEQSNADFLKFHYDYTPKPMANMPPITKHEFKKRHEASGKHGFHLRCIKKKAHNRNLIELLPRKVNQLDLSADERKLFWGLYARQEISFFRVLVYNVICISPLVWFFFMWLFAWGHAGDQQNASVPLMIMLSFLSIFWTTFIASLWQKIDGDAS</sequence>